<dbReference type="Gene3D" id="4.10.240.10">
    <property type="entry name" value="Zn(2)-C6 fungal-type DNA-binding domain"/>
    <property type="match status" value="1"/>
</dbReference>
<feature type="compositionally biased region" description="Acidic residues" evidence="1">
    <location>
        <begin position="516"/>
        <end position="529"/>
    </location>
</feature>
<sequence length="529" mass="59085">MDHHVFEEPPRTNQIEVEAYMTKRENGARCLMVRKRIEPNLFVKRQASNNRGHKYKLTLVQMPATQAHRQTAMDLHLVQSLYPHIPYPMSRHEAELHWEMARRQMRAKLETLPSSSFARTMLEEDELFYATFPLAKEAAIDAWISQHTLHGSYAMPASQDGMSSFVEASPASFAHECHPPPNSPNYAIEDIPHHHSYHPKASPPSPSVRLDYDFYTADGQPNIPGVVAQGQSSVVQRVYHHSDHPLFPQSSSPPAAHEIIHLASHLLVPSQRRGLNNVSRHPAQSFATEPMEPASDSDDSNATPPCSPSSTCPMLSSPIYPPSCTFEPPQFTGDWAADAIAADPLLHAPRQSYPEQTLLPALIPWDTPVVDVPPTRRHHLTYRHNRNSRSRSRSHPYMPRKSSSPSVSRASSPQPPRKRVKAIRDKDGKPIMACLFCRGRKIACGGPPPDSADKTCNQCARRNLPCNYPLENRRGMRKPKLKTEEDVNVDTLQAMDAPPLLVKAEMTEPDVAAASDDSDDSGSEWEGDA</sequence>
<feature type="domain" description="Zn(2)-C6 fungal-type" evidence="2">
    <location>
        <begin position="433"/>
        <end position="468"/>
    </location>
</feature>
<dbReference type="CDD" id="cd00067">
    <property type="entry name" value="GAL4"/>
    <property type="match status" value="1"/>
</dbReference>
<keyword evidence="4" id="KW-1185">Reference proteome</keyword>
<feature type="region of interest" description="Disordered" evidence="1">
    <location>
        <begin position="506"/>
        <end position="529"/>
    </location>
</feature>
<dbReference type="InterPro" id="IPR001138">
    <property type="entry name" value="Zn2Cys6_DnaBD"/>
</dbReference>
<dbReference type="EMBL" id="JAACJP010000038">
    <property type="protein sequence ID" value="KAF5373971.1"/>
    <property type="molecule type" value="Genomic_DNA"/>
</dbReference>
<accession>A0A8H5LYE6</accession>
<comment type="caution">
    <text evidence="3">The sequence shown here is derived from an EMBL/GenBank/DDBJ whole genome shotgun (WGS) entry which is preliminary data.</text>
</comment>
<dbReference type="PROSITE" id="PS00463">
    <property type="entry name" value="ZN2_CY6_FUNGAL_1"/>
    <property type="match status" value="1"/>
</dbReference>
<feature type="region of interest" description="Disordered" evidence="1">
    <location>
        <begin position="372"/>
        <end position="424"/>
    </location>
</feature>
<evidence type="ECO:0000313" key="3">
    <source>
        <dbReference type="EMBL" id="KAF5373971.1"/>
    </source>
</evidence>
<dbReference type="Pfam" id="PF00172">
    <property type="entry name" value="Zn_clus"/>
    <property type="match status" value="1"/>
</dbReference>
<feature type="region of interest" description="Disordered" evidence="1">
    <location>
        <begin position="276"/>
        <end position="312"/>
    </location>
</feature>
<reference evidence="3 4" key="1">
    <citation type="journal article" date="2020" name="ISME J.">
        <title>Uncovering the hidden diversity of litter-decomposition mechanisms in mushroom-forming fungi.</title>
        <authorList>
            <person name="Floudas D."/>
            <person name="Bentzer J."/>
            <person name="Ahren D."/>
            <person name="Johansson T."/>
            <person name="Persson P."/>
            <person name="Tunlid A."/>
        </authorList>
    </citation>
    <scope>NUCLEOTIDE SEQUENCE [LARGE SCALE GENOMIC DNA]</scope>
    <source>
        <strain evidence="3 4">CBS 661.87</strain>
    </source>
</reference>
<evidence type="ECO:0000259" key="2">
    <source>
        <dbReference type="PROSITE" id="PS50048"/>
    </source>
</evidence>
<dbReference type="GO" id="GO:0000981">
    <property type="term" value="F:DNA-binding transcription factor activity, RNA polymerase II-specific"/>
    <property type="evidence" value="ECO:0007669"/>
    <property type="project" value="InterPro"/>
</dbReference>
<dbReference type="InterPro" id="IPR036864">
    <property type="entry name" value="Zn2-C6_fun-type_DNA-bd_sf"/>
</dbReference>
<feature type="compositionally biased region" description="Basic residues" evidence="1">
    <location>
        <begin position="375"/>
        <end position="394"/>
    </location>
</feature>
<dbReference type="PROSITE" id="PS50048">
    <property type="entry name" value="ZN2_CY6_FUNGAL_2"/>
    <property type="match status" value="1"/>
</dbReference>
<name>A0A8H5LYE6_9AGAR</name>
<dbReference type="GO" id="GO:0008270">
    <property type="term" value="F:zinc ion binding"/>
    <property type="evidence" value="ECO:0007669"/>
    <property type="project" value="InterPro"/>
</dbReference>
<dbReference type="AlphaFoldDB" id="A0A8H5LYE6"/>
<organism evidence="3 4">
    <name type="scientific">Tricholomella constricta</name>
    <dbReference type="NCBI Taxonomy" id="117010"/>
    <lineage>
        <taxon>Eukaryota</taxon>
        <taxon>Fungi</taxon>
        <taxon>Dikarya</taxon>
        <taxon>Basidiomycota</taxon>
        <taxon>Agaricomycotina</taxon>
        <taxon>Agaricomycetes</taxon>
        <taxon>Agaricomycetidae</taxon>
        <taxon>Agaricales</taxon>
        <taxon>Tricholomatineae</taxon>
        <taxon>Lyophyllaceae</taxon>
        <taxon>Tricholomella</taxon>
    </lineage>
</organism>
<proteinExistence type="predicted"/>
<feature type="compositionally biased region" description="Low complexity" evidence="1">
    <location>
        <begin position="399"/>
        <end position="412"/>
    </location>
</feature>
<evidence type="ECO:0000313" key="4">
    <source>
        <dbReference type="Proteomes" id="UP000565441"/>
    </source>
</evidence>
<protein>
    <recommendedName>
        <fullName evidence="2">Zn(2)-C6 fungal-type domain-containing protein</fullName>
    </recommendedName>
</protein>
<dbReference type="Proteomes" id="UP000565441">
    <property type="component" value="Unassembled WGS sequence"/>
</dbReference>
<dbReference type="OrthoDB" id="39175at2759"/>
<evidence type="ECO:0000256" key="1">
    <source>
        <dbReference type="SAM" id="MobiDB-lite"/>
    </source>
</evidence>
<dbReference type="SMART" id="SM00066">
    <property type="entry name" value="GAL4"/>
    <property type="match status" value="1"/>
</dbReference>
<gene>
    <name evidence="3" type="ORF">D9615_009916</name>
</gene>
<dbReference type="SUPFAM" id="SSF57701">
    <property type="entry name" value="Zn2/Cys6 DNA-binding domain"/>
    <property type="match status" value="1"/>
</dbReference>